<dbReference type="AlphaFoldDB" id="A0A6C0JT91"/>
<organism evidence="1">
    <name type="scientific">viral metagenome</name>
    <dbReference type="NCBI Taxonomy" id="1070528"/>
    <lineage>
        <taxon>unclassified sequences</taxon>
        <taxon>metagenomes</taxon>
        <taxon>organismal metagenomes</taxon>
    </lineage>
</organism>
<protein>
    <submittedName>
        <fullName evidence="1">Uncharacterized protein</fullName>
    </submittedName>
</protein>
<proteinExistence type="predicted"/>
<accession>A0A6C0JT91</accession>
<reference evidence="1" key="1">
    <citation type="journal article" date="2020" name="Nature">
        <title>Giant virus diversity and host interactions through global metagenomics.</title>
        <authorList>
            <person name="Schulz F."/>
            <person name="Roux S."/>
            <person name="Paez-Espino D."/>
            <person name="Jungbluth S."/>
            <person name="Walsh D.A."/>
            <person name="Denef V.J."/>
            <person name="McMahon K.D."/>
            <person name="Konstantinidis K.T."/>
            <person name="Eloe-Fadrosh E.A."/>
            <person name="Kyrpides N.C."/>
            <person name="Woyke T."/>
        </authorList>
    </citation>
    <scope>NUCLEOTIDE SEQUENCE</scope>
    <source>
        <strain evidence="1">GVMAG-S-1062768-28</strain>
    </source>
</reference>
<name>A0A6C0JT91_9ZZZZ</name>
<dbReference type="EMBL" id="MN740694">
    <property type="protein sequence ID" value="QHU07920.1"/>
    <property type="molecule type" value="Genomic_DNA"/>
</dbReference>
<sequence>MTDTRIITFIKTEISQRVKKGDDTTAKQMGFGGGYGPNNPDPSIFIFNGGMKNEQAYGTIMEMNLGMAAIVHPKLVNIIRKRLAYNDVFAVIQEDDSLLFIKKDGIQNNH</sequence>
<evidence type="ECO:0000313" key="1">
    <source>
        <dbReference type="EMBL" id="QHU07920.1"/>
    </source>
</evidence>